<evidence type="ECO:0008006" key="7">
    <source>
        <dbReference type="Google" id="ProtNLM"/>
    </source>
</evidence>
<evidence type="ECO:0000259" key="4">
    <source>
        <dbReference type="Pfam" id="PF23559"/>
    </source>
</evidence>
<dbReference type="GO" id="GO:0043531">
    <property type="term" value="F:ADP binding"/>
    <property type="evidence" value="ECO:0007669"/>
    <property type="project" value="InterPro"/>
</dbReference>
<keyword evidence="6" id="KW-1185">Reference proteome</keyword>
<dbReference type="SUPFAM" id="SSF52540">
    <property type="entry name" value="P-loop containing nucleoside triphosphate hydrolases"/>
    <property type="match status" value="1"/>
</dbReference>
<protein>
    <recommendedName>
        <fullName evidence="7">NB-ARC domain-containing protein</fullName>
    </recommendedName>
</protein>
<dbReference type="InterPro" id="IPR032675">
    <property type="entry name" value="LRR_dom_sf"/>
</dbReference>
<dbReference type="InterPro" id="IPR036388">
    <property type="entry name" value="WH-like_DNA-bd_sf"/>
</dbReference>
<dbReference type="Gene3D" id="1.10.8.430">
    <property type="entry name" value="Helical domain of apoptotic protease-activating factors"/>
    <property type="match status" value="1"/>
</dbReference>
<evidence type="ECO:0000313" key="6">
    <source>
        <dbReference type="Proteomes" id="UP001151287"/>
    </source>
</evidence>
<dbReference type="InterPro" id="IPR042197">
    <property type="entry name" value="Apaf_helical"/>
</dbReference>
<reference evidence="5" key="1">
    <citation type="journal article" date="2022" name="Cell">
        <title>Repeat-based holocentromeres influence genome architecture and karyotype evolution.</title>
        <authorList>
            <person name="Hofstatter P.G."/>
            <person name="Thangavel G."/>
            <person name="Lux T."/>
            <person name="Neumann P."/>
            <person name="Vondrak T."/>
            <person name="Novak P."/>
            <person name="Zhang M."/>
            <person name="Costa L."/>
            <person name="Castellani M."/>
            <person name="Scott A."/>
            <person name="Toegelov H."/>
            <person name="Fuchs J."/>
            <person name="Mata-Sucre Y."/>
            <person name="Dias Y."/>
            <person name="Vanzela A.L.L."/>
            <person name="Huettel B."/>
            <person name="Almeida C.C.S."/>
            <person name="Simkova H."/>
            <person name="Souza G."/>
            <person name="Pedrosa-Harand A."/>
            <person name="Macas J."/>
            <person name="Mayer K.F.X."/>
            <person name="Houben A."/>
            <person name="Marques A."/>
        </authorList>
    </citation>
    <scope>NUCLEOTIDE SEQUENCE</scope>
    <source>
        <strain evidence="5">RhyBre1mFocal</strain>
    </source>
</reference>
<feature type="domain" description="Disease resistance protein winged helix" evidence="4">
    <location>
        <begin position="297"/>
        <end position="368"/>
    </location>
</feature>
<dbReference type="PRINTS" id="PR00364">
    <property type="entry name" value="DISEASERSIST"/>
</dbReference>
<dbReference type="OrthoDB" id="1433022at2759"/>
<organism evidence="5 6">
    <name type="scientific">Rhynchospora breviuscula</name>
    <dbReference type="NCBI Taxonomy" id="2022672"/>
    <lineage>
        <taxon>Eukaryota</taxon>
        <taxon>Viridiplantae</taxon>
        <taxon>Streptophyta</taxon>
        <taxon>Embryophyta</taxon>
        <taxon>Tracheophyta</taxon>
        <taxon>Spermatophyta</taxon>
        <taxon>Magnoliopsida</taxon>
        <taxon>Liliopsida</taxon>
        <taxon>Poales</taxon>
        <taxon>Cyperaceae</taxon>
        <taxon>Cyperoideae</taxon>
        <taxon>Rhynchosporeae</taxon>
        <taxon>Rhynchospora</taxon>
    </lineage>
</organism>
<dbReference type="PANTHER" id="PTHR36766">
    <property type="entry name" value="PLANT BROAD-SPECTRUM MILDEW RESISTANCE PROTEIN RPW8"/>
    <property type="match status" value="1"/>
</dbReference>
<dbReference type="Pfam" id="PF00560">
    <property type="entry name" value="LRR_1"/>
    <property type="match status" value="1"/>
</dbReference>
<dbReference type="Gene3D" id="3.40.50.300">
    <property type="entry name" value="P-loop containing nucleotide triphosphate hydrolases"/>
    <property type="match status" value="1"/>
</dbReference>
<gene>
    <name evidence="5" type="ORF">LUZ63_008771</name>
</gene>
<dbReference type="Proteomes" id="UP001151287">
    <property type="component" value="Unassembled WGS sequence"/>
</dbReference>
<dbReference type="Gene3D" id="3.80.10.10">
    <property type="entry name" value="Ribonuclease Inhibitor"/>
    <property type="match status" value="1"/>
</dbReference>
<dbReference type="EMBL" id="JAMQYH010000003">
    <property type="protein sequence ID" value="KAJ1692073.1"/>
    <property type="molecule type" value="Genomic_DNA"/>
</dbReference>
<keyword evidence="1" id="KW-0677">Repeat</keyword>
<comment type="caution">
    <text evidence="5">The sequence shown here is derived from an EMBL/GenBank/DDBJ whole genome shotgun (WGS) entry which is preliminary data.</text>
</comment>
<proteinExistence type="predicted"/>
<dbReference type="GO" id="GO:0006952">
    <property type="term" value="P:defense response"/>
    <property type="evidence" value="ECO:0007669"/>
    <property type="project" value="UniProtKB-KW"/>
</dbReference>
<dbReference type="InterPro" id="IPR027417">
    <property type="entry name" value="P-loop_NTPase"/>
</dbReference>
<dbReference type="SUPFAM" id="SSF52058">
    <property type="entry name" value="L domain-like"/>
    <property type="match status" value="1"/>
</dbReference>
<dbReference type="Pfam" id="PF23559">
    <property type="entry name" value="WHD_DRP"/>
    <property type="match status" value="1"/>
</dbReference>
<feature type="domain" description="NB-ARC" evidence="3">
    <location>
        <begin position="55"/>
        <end position="212"/>
    </location>
</feature>
<sequence length="539" mass="61391">MRQFGFFKTRQPTTVINPLGIGHMRSAESESTVVIGRSDDLEKTVAIVLGQAQSEAKAVAVLPILGEDGFGKATLTQLIYTDARIQSHFQVKSWVRVYDKLNIAHVTKSITDLTTMGPVPVLMDAMDLIRQCLWAELTGKRYLLVLINVLNEKTDNWEQLKPVLDCGCPGIMILVTTRSFKVASIMGTMTEYILKELNDDDMWGIFRQRAFGMGVHEWPKLVEIGKQLMNKCCGSPLAATILGGSLSYKNDEREWLDVLESNIWDDVAVDNQIVPVLKMGYLSSPSYMKRYFAICAIFPKDFEIDRDTLIELWMAHSFIPSGGETEMEAKGIEVFNELAWRGFFQDVKKKRKKMGFIVCRMHDLIHDFEKSVVGSEYASLLNLYQQNNLSTETLHMSTCYKPGIVSILQRFSFIHTLLDFGYTVDLNERIIDYLRQSHLLDLSTANSLRAVSLYCTSISHIHDIPKILKHLRYLDLSDCSFSMELPESSSTLYSLQTLNLNNCRDLECLPKGMRHMRSLRYLYLDGCFVLGRALATWSW</sequence>
<dbReference type="Gene3D" id="1.10.10.10">
    <property type="entry name" value="Winged helix-like DNA-binding domain superfamily/Winged helix DNA-binding domain"/>
    <property type="match status" value="1"/>
</dbReference>
<dbReference type="AlphaFoldDB" id="A0A9Q0CDU9"/>
<evidence type="ECO:0000256" key="2">
    <source>
        <dbReference type="ARBA" id="ARBA00022821"/>
    </source>
</evidence>
<name>A0A9Q0CDU9_9POAL</name>
<dbReference type="InterPro" id="IPR002182">
    <property type="entry name" value="NB-ARC"/>
</dbReference>
<evidence type="ECO:0000256" key="1">
    <source>
        <dbReference type="ARBA" id="ARBA00022737"/>
    </source>
</evidence>
<dbReference type="PANTHER" id="PTHR36766:SF70">
    <property type="entry name" value="DISEASE RESISTANCE PROTEIN RGA4"/>
    <property type="match status" value="1"/>
</dbReference>
<dbReference type="InterPro" id="IPR058922">
    <property type="entry name" value="WHD_DRP"/>
</dbReference>
<evidence type="ECO:0000259" key="3">
    <source>
        <dbReference type="Pfam" id="PF00931"/>
    </source>
</evidence>
<dbReference type="Pfam" id="PF00931">
    <property type="entry name" value="NB-ARC"/>
    <property type="match status" value="1"/>
</dbReference>
<keyword evidence="2" id="KW-0611">Plant defense</keyword>
<evidence type="ECO:0000313" key="5">
    <source>
        <dbReference type="EMBL" id="KAJ1692073.1"/>
    </source>
</evidence>
<accession>A0A9Q0CDU9</accession>
<dbReference type="InterPro" id="IPR001611">
    <property type="entry name" value="Leu-rich_rpt"/>
</dbReference>